<proteinExistence type="predicted"/>
<dbReference type="CDD" id="cd00085">
    <property type="entry name" value="HNHc"/>
    <property type="match status" value="1"/>
</dbReference>
<dbReference type="EMBL" id="JACIEP010000008">
    <property type="protein sequence ID" value="MBB4036622.1"/>
    <property type="molecule type" value="Genomic_DNA"/>
</dbReference>
<protein>
    <recommendedName>
        <fullName evidence="2">eCIS core domain-containing protein</fullName>
    </recommendedName>
</protein>
<gene>
    <name evidence="3" type="ORF">GGR21_002528</name>
</gene>
<dbReference type="Gene3D" id="1.10.30.50">
    <property type="match status" value="1"/>
</dbReference>
<feature type="region of interest" description="Disordered" evidence="1">
    <location>
        <begin position="313"/>
        <end position="344"/>
    </location>
</feature>
<evidence type="ECO:0000259" key="2">
    <source>
        <dbReference type="Pfam" id="PF13699"/>
    </source>
</evidence>
<keyword evidence="4" id="KW-1185">Reference proteome</keyword>
<comment type="caution">
    <text evidence="3">The sequence shown here is derived from an EMBL/GenBank/DDBJ whole genome shotgun (WGS) entry which is preliminary data.</text>
</comment>
<evidence type="ECO:0000256" key="1">
    <source>
        <dbReference type="SAM" id="MobiDB-lite"/>
    </source>
</evidence>
<dbReference type="Pfam" id="PF13699">
    <property type="entry name" value="eCIS_core"/>
    <property type="match status" value="1"/>
</dbReference>
<accession>A0A840CVX0</accession>
<dbReference type="AlphaFoldDB" id="A0A840CVX0"/>
<dbReference type="RefSeq" id="WP_183307520.1">
    <property type="nucleotide sequence ID" value="NZ_JACIEP010000008.1"/>
</dbReference>
<dbReference type="Proteomes" id="UP000555103">
    <property type="component" value="Unassembled WGS sequence"/>
</dbReference>
<feature type="domain" description="eCIS core" evidence="2">
    <location>
        <begin position="73"/>
        <end position="138"/>
    </location>
</feature>
<name>A0A840CVX0_9BACT</name>
<evidence type="ECO:0000313" key="3">
    <source>
        <dbReference type="EMBL" id="MBB4036622.1"/>
    </source>
</evidence>
<dbReference type="InterPro" id="IPR025295">
    <property type="entry name" value="eCIS_core_dom"/>
</dbReference>
<organism evidence="3 4">
    <name type="scientific">Dysgonomonas hofstadii</name>
    <dbReference type="NCBI Taxonomy" id="637886"/>
    <lineage>
        <taxon>Bacteria</taxon>
        <taxon>Pseudomonadati</taxon>
        <taxon>Bacteroidota</taxon>
        <taxon>Bacteroidia</taxon>
        <taxon>Bacteroidales</taxon>
        <taxon>Dysgonomonadaceae</taxon>
        <taxon>Dysgonomonas</taxon>
    </lineage>
</organism>
<dbReference type="InterPro" id="IPR003615">
    <property type="entry name" value="HNH_nuc"/>
</dbReference>
<reference evidence="3 4" key="1">
    <citation type="submission" date="2020-08" db="EMBL/GenBank/DDBJ databases">
        <title>Genomic Encyclopedia of Type Strains, Phase IV (KMG-IV): sequencing the most valuable type-strain genomes for metagenomic binning, comparative biology and taxonomic classification.</title>
        <authorList>
            <person name="Goeker M."/>
        </authorList>
    </citation>
    <scope>NUCLEOTIDE SEQUENCE [LARGE SCALE GENOMIC DNA]</scope>
    <source>
        <strain evidence="3 4">DSM 104969</strain>
    </source>
</reference>
<evidence type="ECO:0000313" key="4">
    <source>
        <dbReference type="Proteomes" id="UP000555103"/>
    </source>
</evidence>
<sequence>MRTQIRQPNKQELRVVQNKAKAVNQASLSTVLQQYCTVQRESVDEDESILQGKFDNVVRRQEALSPVPNQTGLPNNLKSSIETMSGYSMDDVRVHYNSSKPAHLLALAYTQGTDIHVASGQEEHLPHEAWHVVQQKQGRVQPTMQLKGVNVNDNEELEREADAMGERSLSNVSAIQFIKTQRRRPIKRRSITDADGDYIPSGERNKYRFTFSRKIRRLVLNKAPIDASGRRRCPVCKRYLTNRFGIELKIPYTSKSGKKHRRVTADLDHIIPWYKKLPSLTGKTAEQIKQEYSNIDNLRPLCWKCNQNHKHENKKIDNPTDLDDGYNTDTEERKEMYEKLNNEK</sequence>
<feature type="compositionally biased region" description="Basic and acidic residues" evidence="1">
    <location>
        <begin position="330"/>
        <end position="344"/>
    </location>
</feature>